<evidence type="ECO:0000259" key="6">
    <source>
        <dbReference type="PROSITE" id="PS50157"/>
    </source>
</evidence>
<dbReference type="Proteomes" id="UP000308365">
    <property type="component" value="Unassembled WGS sequence"/>
</dbReference>
<feature type="domain" description="C2H2-type" evidence="6">
    <location>
        <begin position="454"/>
        <end position="481"/>
    </location>
</feature>
<evidence type="ECO:0000256" key="5">
    <source>
        <dbReference type="PROSITE-ProRule" id="PRU00042"/>
    </source>
</evidence>
<dbReference type="FunFam" id="3.30.160.60:FF:001194">
    <property type="entry name" value="Zinc finger protein 770"/>
    <property type="match status" value="1"/>
</dbReference>
<feature type="domain" description="C2H2-type" evidence="6">
    <location>
        <begin position="905"/>
        <end position="930"/>
    </location>
</feature>
<dbReference type="Gene3D" id="3.30.160.60">
    <property type="entry name" value="Classic Zinc Finger"/>
    <property type="match status" value="8"/>
</dbReference>
<dbReference type="FunFam" id="3.30.160.60:FF:000978">
    <property type="entry name" value="Zinc finger protein 770"/>
    <property type="match status" value="1"/>
</dbReference>
<name>A0A4U1F7Z3_MONMO</name>
<feature type="domain" description="C2H2-type" evidence="6">
    <location>
        <begin position="747"/>
        <end position="774"/>
    </location>
</feature>
<proteinExistence type="predicted"/>
<dbReference type="PROSITE" id="PS00028">
    <property type="entry name" value="ZINC_FINGER_C2H2_1"/>
    <property type="match status" value="8"/>
</dbReference>
<dbReference type="AlphaFoldDB" id="A0A4U1F7Z3"/>
<keyword evidence="4" id="KW-0862">Zinc</keyword>
<dbReference type="Pfam" id="PF00096">
    <property type="entry name" value="zf-C2H2"/>
    <property type="match status" value="7"/>
</dbReference>
<dbReference type="InterPro" id="IPR013087">
    <property type="entry name" value="Znf_C2H2_type"/>
</dbReference>
<evidence type="ECO:0000256" key="1">
    <source>
        <dbReference type="ARBA" id="ARBA00022723"/>
    </source>
</evidence>
<dbReference type="FunFam" id="3.30.160.60:FF:002212">
    <property type="entry name" value="Zinc finger protein 672"/>
    <property type="match status" value="1"/>
</dbReference>
<feature type="domain" description="C2H2-type" evidence="6">
    <location>
        <begin position="532"/>
        <end position="561"/>
    </location>
</feature>
<dbReference type="SUPFAM" id="SSF57667">
    <property type="entry name" value="beta-beta-alpha zinc fingers"/>
    <property type="match status" value="4"/>
</dbReference>
<dbReference type="SMART" id="SM00355">
    <property type="entry name" value="ZnF_C2H2"/>
    <property type="match status" value="9"/>
</dbReference>
<protein>
    <recommendedName>
        <fullName evidence="6">C2H2-type domain-containing protein</fullName>
    </recommendedName>
</protein>
<feature type="domain" description="C2H2-type" evidence="6">
    <location>
        <begin position="426"/>
        <end position="453"/>
    </location>
</feature>
<feature type="domain" description="C2H2-type" evidence="6">
    <location>
        <begin position="877"/>
        <end position="904"/>
    </location>
</feature>
<feature type="domain" description="C2H2-type" evidence="6">
    <location>
        <begin position="398"/>
        <end position="425"/>
    </location>
</feature>
<dbReference type="FunFam" id="3.30.160.60:FF:002585">
    <property type="entry name" value="Zinc finger protein 770"/>
    <property type="match status" value="1"/>
</dbReference>
<accession>A0A4U1F7Z3</accession>
<feature type="domain" description="C2H2-type" evidence="6">
    <location>
        <begin position="318"/>
        <end position="345"/>
    </location>
</feature>
<evidence type="ECO:0000313" key="8">
    <source>
        <dbReference type="Proteomes" id="UP000308365"/>
    </source>
</evidence>
<evidence type="ECO:0000256" key="3">
    <source>
        <dbReference type="ARBA" id="ARBA00022771"/>
    </source>
</evidence>
<feature type="domain" description="C2H2-type" evidence="6">
    <location>
        <begin position="719"/>
        <end position="746"/>
    </location>
</feature>
<dbReference type="FunFam" id="3.30.160.60:FF:001860">
    <property type="entry name" value="Zinc finger protein 770"/>
    <property type="match status" value="1"/>
</dbReference>
<reference evidence="8" key="1">
    <citation type="journal article" date="2019" name="IScience">
        <title>Narwhal Genome Reveals Long-Term Low Genetic Diversity despite Current Large Abundance Size.</title>
        <authorList>
            <person name="Westbury M.V."/>
            <person name="Petersen B."/>
            <person name="Garde E."/>
            <person name="Heide-Jorgensen M.P."/>
            <person name="Lorenzen E.D."/>
        </authorList>
    </citation>
    <scope>NUCLEOTIDE SEQUENCE [LARGE SCALE GENOMIC DNA]</scope>
</reference>
<dbReference type="GO" id="GO:0008270">
    <property type="term" value="F:zinc ion binding"/>
    <property type="evidence" value="ECO:0007669"/>
    <property type="project" value="UniProtKB-KW"/>
</dbReference>
<dbReference type="PROSITE" id="PS50157">
    <property type="entry name" value="ZINC_FINGER_C2H2_2"/>
    <property type="match status" value="9"/>
</dbReference>
<dbReference type="PANTHER" id="PTHR24379">
    <property type="entry name" value="KRAB AND ZINC FINGER DOMAIN-CONTAINING"/>
    <property type="match status" value="1"/>
</dbReference>
<sequence>MAKEEHECHGNAKDTVHLSISIPLRWTSPSTSSPDLNRTLEDLMTVFVQARRRLSKDNQGAPLCLEYSTKKTALEPMYCKQTKQNNYNYITPVLWYYYLYNIGKRRQLINTIQVQLQTTEELLATIRQDNNSLLALPQDLHPGEHTMKWPCDWQTDGSIHYLRLYQEKKEFQTLLEAEMDKMAPTLVLVTALVFASYCENCVLSKCKGSLDMECMSLVDDELVFFYDFPKRALNSQISGLHPYLTSCYYIYVFKCYVSFLLIPNLPQYQKSSPKSYKHDSMLKLVLKVGVKPPNPVSDSMRKQLVHLERHQLTHNLPFKCSICPRHFKNLKTFVKHQQLHNETYQNDVKQVRRLLEAKQEKPVYGMYHALTTEERWALHPCSKSDPTYSPTKKKKNIHTCTICGKLFPSQSKLDRHALIHTGQRPFKCVLCSKSFRQSTHLKIHQLTHSEERPFQCCFCQKGFKIQSKLLKHKQIHARNKTFQTLSLKVKSPESGPLPNKLNAKQDSFENGDIRESEENNQLDVHSIYIVPFQCPECEECFESEQILNGHKCFPARSGKIPSRLKRSYNYKTIVKKILAKLKRAGGKRLDNFRSEKKVFKNSFLKNCELISGEQSPEQTQRTFMGSLGKHGTYKTVGNKKKKTLTLPFSWQKHFQSQDLGKNIKGILTPENMLTMDNSVNNKDVSIYGSSGEEFFENCEVLQCGFSVTNENIYTGHKMCPCDKCEKVFPSVSKLQRHYLIHTGQRPFGCNVCGKSFRQSAHLKRHKLTHIDKIPYRKSLCQVELENLNKLFIHQGDNVNYSASQQCQTLGFQKYEVSESDQTSEIKVKAESEDFILGTPYRNRQPCLSSALLESEQSRHSHCCSYSGRSERNDGLLYQCSVCSKSFRSPSKLERHYLIHAGQKPFECSVCGKTFRQAPHWKRHQLTHFKE</sequence>
<keyword evidence="1" id="KW-0479">Metal-binding</keyword>
<organism evidence="7 8">
    <name type="scientific">Monodon monoceros</name>
    <name type="common">Narwhal</name>
    <name type="synonym">Ceratodon monodon</name>
    <dbReference type="NCBI Taxonomy" id="40151"/>
    <lineage>
        <taxon>Eukaryota</taxon>
        <taxon>Metazoa</taxon>
        <taxon>Chordata</taxon>
        <taxon>Craniata</taxon>
        <taxon>Vertebrata</taxon>
        <taxon>Euteleostomi</taxon>
        <taxon>Mammalia</taxon>
        <taxon>Eutheria</taxon>
        <taxon>Laurasiatheria</taxon>
        <taxon>Artiodactyla</taxon>
        <taxon>Whippomorpha</taxon>
        <taxon>Cetacea</taxon>
        <taxon>Odontoceti</taxon>
        <taxon>Monodontidae</taxon>
        <taxon>Monodon</taxon>
    </lineage>
</organism>
<dbReference type="PANTHER" id="PTHR24379:SF127">
    <property type="entry name" value="BLOODY FINGERS-RELATED"/>
    <property type="match status" value="1"/>
</dbReference>
<dbReference type="EMBL" id="RWIC01000323">
    <property type="protein sequence ID" value="TKC45548.1"/>
    <property type="molecule type" value="Genomic_DNA"/>
</dbReference>
<keyword evidence="2" id="KW-0677">Repeat</keyword>
<dbReference type="FunFam" id="3.30.160.60:FF:001196">
    <property type="entry name" value="Zinc finger protein 770"/>
    <property type="match status" value="1"/>
</dbReference>
<dbReference type="Pfam" id="PF13912">
    <property type="entry name" value="zf-C2H2_6"/>
    <property type="match status" value="1"/>
</dbReference>
<evidence type="ECO:0000256" key="4">
    <source>
        <dbReference type="ARBA" id="ARBA00022833"/>
    </source>
</evidence>
<evidence type="ECO:0000313" key="7">
    <source>
        <dbReference type="EMBL" id="TKC45548.1"/>
    </source>
</evidence>
<keyword evidence="3 5" id="KW-0863">Zinc-finger</keyword>
<comment type="caution">
    <text evidence="7">The sequence shown here is derived from an EMBL/GenBank/DDBJ whole genome shotgun (WGS) entry which is preliminary data.</text>
</comment>
<dbReference type="InterPro" id="IPR036236">
    <property type="entry name" value="Znf_C2H2_sf"/>
</dbReference>
<gene>
    <name evidence="7" type="ORF">EI555_008404</name>
</gene>
<evidence type="ECO:0000256" key="2">
    <source>
        <dbReference type="ARBA" id="ARBA00022737"/>
    </source>
</evidence>